<name>A0ABY8CHH3_ENCHE</name>
<gene>
    <name evidence="2" type="ORF">PFJ87_01g01200</name>
</gene>
<dbReference type="Proteomes" id="UP001217963">
    <property type="component" value="Chromosome I"/>
</dbReference>
<dbReference type="Gene3D" id="1.10.8.60">
    <property type="match status" value="1"/>
</dbReference>
<dbReference type="InterPro" id="IPR027417">
    <property type="entry name" value="P-loop_NTPase"/>
</dbReference>
<sequence>MRSQIWFEKYRPRKYTDLVFKEDVHHDVLRWLRDYPAHGRILLLKGPPGTGKTSLVHVLSSVFGLNLVEFNASDDPKYIEKISGAYGTIDGKKNLIFIDEIDSIPLADLERLVSSIKLAYPVVMTSNEIHLEDVYTVEIKRPGISEIRKGIERICKEEGVYVGNSALLQMAEDSGGDFRAIINHLQVHKERLQNSKDLGIGKSASLVQHRAVELVLTKRMGWKTYEDVYSANVLSLCHSSFPHNTGLMRLVADISEATSLADILPEEFRYISLSRYNMCNSKKASIQSMVHYEETMHDPVRERVLPYFKKYDLNRADRRSLNHLREIVRMYNIMDVRLREEDTAESNMGDGFKRFKFKYKPGSSSAFRRDVTMDDVMDWFFSTRH</sequence>
<dbReference type="InterPro" id="IPR003959">
    <property type="entry name" value="ATPase_AAA_core"/>
</dbReference>
<proteinExistence type="predicted"/>
<feature type="domain" description="AAA+ ATPase" evidence="1">
    <location>
        <begin position="38"/>
        <end position="155"/>
    </location>
</feature>
<dbReference type="SMART" id="SM00382">
    <property type="entry name" value="AAA"/>
    <property type="match status" value="1"/>
</dbReference>
<dbReference type="InterPro" id="IPR003593">
    <property type="entry name" value="AAA+_ATPase"/>
</dbReference>
<dbReference type="EMBL" id="CP119062">
    <property type="protein sequence ID" value="WEL37866.1"/>
    <property type="molecule type" value="Genomic_DNA"/>
</dbReference>
<dbReference type="Pfam" id="PF00004">
    <property type="entry name" value="AAA"/>
    <property type="match status" value="1"/>
</dbReference>
<evidence type="ECO:0000259" key="1">
    <source>
        <dbReference type="SMART" id="SM00382"/>
    </source>
</evidence>
<organism evidence="2 3">
    <name type="scientific">Encephalitozoon hellem</name>
    <name type="common">Microsporidian parasite</name>
    <dbReference type="NCBI Taxonomy" id="27973"/>
    <lineage>
        <taxon>Eukaryota</taxon>
        <taxon>Fungi</taxon>
        <taxon>Fungi incertae sedis</taxon>
        <taxon>Microsporidia</taxon>
        <taxon>Unikaryonidae</taxon>
        <taxon>Encephalitozoon</taxon>
    </lineage>
</organism>
<evidence type="ECO:0000313" key="2">
    <source>
        <dbReference type="EMBL" id="WEL37866.1"/>
    </source>
</evidence>
<dbReference type="PANTHER" id="PTHR23389:SF3">
    <property type="entry name" value="CHROMOSOME TRANSMISSION FIDELITY PROTEIN 18 HOMOLOG"/>
    <property type="match status" value="1"/>
</dbReference>
<dbReference type="PANTHER" id="PTHR23389">
    <property type="entry name" value="CHROMOSOME TRANSMISSION FIDELITY FACTOR 18"/>
    <property type="match status" value="1"/>
</dbReference>
<accession>A0ABY8CHH3</accession>
<dbReference type="SUPFAM" id="SSF52540">
    <property type="entry name" value="P-loop containing nucleoside triphosphate hydrolases"/>
    <property type="match status" value="1"/>
</dbReference>
<reference evidence="2 3" key="1">
    <citation type="submission" date="2023-02" db="EMBL/GenBank/DDBJ databases">
        <title>Encephalitozoon hellem ATCC 50451 complete genome.</title>
        <authorList>
            <person name="Mascarenhas dos Santos A.C."/>
            <person name="Julian A.T."/>
            <person name="Pombert J.-F."/>
        </authorList>
    </citation>
    <scope>NUCLEOTIDE SEQUENCE [LARGE SCALE GENOMIC DNA]</scope>
    <source>
        <strain evidence="2 3">ATCC 50451</strain>
    </source>
</reference>
<protein>
    <submittedName>
        <fullName evidence="2">Replication factor C protein Rad17</fullName>
    </submittedName>
</protein>
<keyword evidence="3" id="KW-1185">Reference proteome</keyword>
<dbReference type="Gene3D" id="3.40.50.300">
    <property type="entry name" value="P-loop containing nucleotide triphosphate hydrolases"/>
    <property type="match status" value="1"/>
</dbReference>
<dbReference type="CDD" id="cd00009">
    <property type="entry name" value="AAA"/>
    <property type="match status" value="1"/>
</dbReference>
<evidence type="ECO:0000313" key="3">
    <source>
        <dbReference type="Proteomes" id="UP001217963"/>
    </source>
</evidence>